<evidence type="ECO:0000313" key="1">
    <source>
        <dbReference type="EMBL" id="CAB3233227.1"/>
    </source>
</evidence>
<dbReference type="OrthoDB" id="2668416at2759"/>
<organism evidence="1 2">
    <name type="scientific">Arctia plantaginis</name>
    <name type="common">Wood tiger moth</name>
    <name type="synonym">Phalaena plantaginis</name>
    <dbReference type="NCBI Taxonomy" id="874455"/>
    <lineage>
        <taxon>Eukaryota</taxon>
        <taxon>Metazoa</taxon>
        <taxon>Ecdysozoa</taxon>
        <taxon>Arthropoda</taxon>
        <taxon>Hexapoda</taxon>
        <taxon>Insecta</taxon>
        <taxon>Pterygota</taxon>
        <taxon>Neoptera</taxon>
        <taxon>Endopterygota</taxon>
        <taxon>Lepidoptera</taxon>
        <taxon>Glossata</taxon>
        <taxon>Ditrysia</taxon>
        <taxon>Noctuoidea</taxon>
        <taxon>Erebidae</taxon>
        <taxon>Arctiinae</taxon>
        <taxon>Arctia</taxon>
    </lineage>
</organism>
<dbReference type="AlphaFoldDB" id="A0A8S0ZNE9"/>
<sequence length="226" mass="26005">MRRLHSAPAAAPRAAGDNSLNTAAAGSRVDVMNNFFNEMNSEESGEFTNFCRMSRTDVEFMLNKIESMIKKQTRLRIYYYYETKIPEKETEWKEMAEEFETKWNFSHCVGSCDGKHIAIEKPPESGSLFYNYKGFFSIVLFAVVNANYEFIHKYGMSRYKSRTLKSTSFSFEHAMVHAATANKRIRPSLLCGCRALTERSNRAKSYYTTRYSASKRVSTAEPIRSV</sequence>
<evidence type="ECO:0000313" key="2">
    <source>
        <dbReference type="Proteomes" id="UP000494106"/>
    </source>
</evidence>
<gene>
    <name evidence="1" type="ORF">APLA_LOCUS5112</name>
</gene>
<proteinExistence type="predicted"/>
<dbReference type="Proteomes" id="UP000494106">
    <property type="component" value="Unassembled WGS sequence"/>
</dbReference>
<dbReference type="EMBL" id="CADEBC010000479">
    <property type="protein sequence ID" value="CAB3233227.1"/>
    <property type="molecule type" value="Genomic_DNA"/>
</dbReference>
<accession>A0A8S0ZNE9</accession>
<comment type="caution">
    <text evidence="1">The sequence shown here is derived from an EMBL/GenBank/DDBJ whole genome shotgun (WGS) entry which is preliminary data.</text>
</comment>
<keyword evidence="2" id="KW-1185">Reference proteome</keyword>
<reference evidence="1 2" key="1">
    <citation type="submission" date="2020-04" db="EMBL/GenBank/DDBJ databases">
        <authorList>
            <person name="Wallbank WR R."/>
            <person name="Pardo Diaz C."/>
            <person name="Kozak K."/>
            <person name="Martin S."/>
            <person name="Jiggins C."/>
            <person name="Moest M."/>
            <person name="Warren A I."/>
            <person name="Byers J.R.P. K."/>
            <person name="Montejo-Kovacevich G."/>
            <person name="Yen C E."/>
        </authorList>
    </citation>
    <scope>NUCLEOTIDE SEQUENCE [LARGE SCALE GENOMIC DNA]</scope>
</reference>
<name>A0A8S0ZNE9_ARCPL</name>
<protein>
    <submittedName>
        <fullName evidence="1">Uncharacterized protein</fullName>
    </submittedName>
</protein>